<feature type="compositionally biased region" description="Basic and acidic residues" evidence="1">
    <location>
        <begin position="246"/>
        <end position="260"/>
    </location>
</feature>
<name>A0A1D6J6Y3_MAIZE</name>
<feature type="compositionally biased region" description="Basic residues" evidence="1">
    <location>
        <begin position="55"/>
        <end position="64"/>
    </location>
</feature>
<sequence>MAAAALLRPRVPADAGHRGLRRCEGARGGPAHGGVAAADALPRLLRAGVRRLRAAGRRRQRQVRHREALQPQQGLAPRVRGHRRDQGRAGARLPAHRLLRRHRRRRREGLRRPDRRTRLGGATGEEGLADGQPERLEQPHPCSQRLSPHHHRQVRQPRPRHRRPRRTFRAHHRRLALRELPAAAVRAEQQRAGGPDAEPGVRGGAAGAVPAVGRRPEPVRAGPGEPVPVRQPVLPQHPGHGRAAQLRRDPAHAEPPDHGPRPPLRRRPGALLRPLRQVHGQDGQHLAAHRERRRDQAQLQEGQPLVILRRDAYIRQSVWCTSFDDFHMWMLRISCLDLSVQYSKWSQFLF</sequence>
<gene>
    <name evidence="2" type="ORF">ZEAMMB73_Zm00001d025402</name>
</gene>
<accession>A0A1D6J6Y3</accession>
<dbReference type="GO" id="GO:0004601">
    <property type="term" value="F:peroxidase activity"/>
    <property type="evidence" value="ECO:0007669"/>
    <property type="project" value="UniProtKB-KW"/>
</dbReference>
<feature type="region of interest" description="Disordered" evidence="1">
    <location>
        <begin position="55"/>
        <end position="169"/>
    </location>
</feature>
<evidence type="ECO:0000256" key="1">
    <source>
        <dbReference type="SAM" id="MobiDB-lite"/>
    </source>
</evidence>
<protein>
    <submittedName>
        <fullName evidence="2">Peroxidase 72</fullName>
    </submittedName>
</protein>
<proteinExistence type="predicted"/>
<dbReference type="EMBL" id="CM000786">
    <property type="protein sequence ID" value="AQK43685.1"/>
    <property type="molecule type" value="Genomic_DNA"/>
</dbReference>
<dbReference type="AlphaFoldDB" id="A0A1D6J6Y3"/>
<feature type="compositionally biased region" description="Basic residues" evidence="1">
    <location>
        <begin position="147"/>
        <end position="169"/>
    </location>
</feature>
<feature type="region of interest" description="Disordered" evidence="1">
    <location>
        <begin position="185"/>
        <end position="298"/>
    </location>
</feature>
<keyword evidence="2" id="KW-0560">Oxidoreductase</keyword>
<feature type="compositionally biased region" description="Basic residues" evidence="1">
    <location>
        <begin position="94"/>
        <end position="115"/>
    </location>
</feature>
<reference evidence="2" key="1">
    <citation type="submission" date="2015-12" db="EMBL/GenBank/DDBJ databases">
        <title>Update maize B73 reference genome by single molecule sequencing technologies.</title>
        <authorList>
            <consortium name="Maize Genome Sequencing Project"/>
            <person name="Ware D."/>
        </authorList>
    </citation>
    <scope>NUCLEOTIDE SEQUENCE</scope>
    <source>
        <tissue evidence="2">Seedling</tissue>
    </source>
</reference>
<organism evidence="2">
    <name type="scientific">Zea mays</name>
    <name type="common">Maize</name>
    <dbReference type="NCBI Taxonomy" id="4577"/>
    <lineage>
        <taxon>Eukaryota</taxon>
        <taxon>Viridiplantae</taxon>
        <taxon>Streptophyta</taxon>
        <taxon>Embryophyta</taxon>
        <taxon>Tracheophyta</taxon>
        <taxon>Spermatophyta</taxon>
        <taxon>Magnoliopsida</taxon>
        <taxon>Liliopsida</taxon>
        <taxon>Poales</taxon>
        <taxon>Poaceae</taxon>
        <taxon>PACMAD clade</taxon>
        <taxon>Panicoideae</taxon>
        <taxon>Andropogonodae</taxon>
        <taxon>Andropogoneae</taxon>
        <taxon>Tripsacinae</taxon>
        <taxon>Zea</taxon>
    </lineage>
</organism>
<evidence type="ECO:0000313" key="2">
    <source>
        <dbReference type="EMBL" id="AQK43685.1"/>
    </source>
</evidence>
<keyword evidence="2" id="KW-0575">Peroxidase</keyword>